<dbReference type="Proteomes" id="UP001165498">
    <property type="component" value="Unassembled WGS sequence"/>
</dbReference>
<keyword evidence="3" id="KW-0808">Transferase</keyword>
<dbReference type="EMBL" id="JANFQO010000019">
    <property type="protein sequence ID" value="MCQ4166626.1"/>
    <property type="molecule type" value="Genomic_DNA"/>
</dbReference>
<feature type="domain" description="Transcription elongation factor GreA/GreB C-terminal" evidence="1">
    <location>
        <begin position="54"/>
        <end position="130"/>
    </location>
</feature>
<organism evidence="3 4">
    <name type="scientific">Tahibacter harae</name>
    <dbReference type="NCBI Taxonomy" id="2963937"/>
    <lineage>
        <taxon>Bacteria</taxon>
        <taxon>Pseudomonadati</taxon>
        <taxon>Pseudomonadota</taxon>
        <taxon>Gammaproteobacteria</taxon>
        <taxon>Lysobacterales</taxon>
        <taxon>Rhodanobacteraceae</taxon>
        <taxon>Tahibacter</taxon>
    </lineage>
</organism>
<dbReference type="PANTHER" id="PTHR30437:SF5">
    <property type="entry name" value="REGULATOR OF NUCLEOSIDE DIPHOSPHATE KINASE"/>
    <property type="match status" value="1"/>
</dbReference>
<dbReference type="InterPro" id="IPR023459">
    <property type="entry name" value="Tscrpt_elong_fac_GreA/B_fam"/>
</dbReference>
<dbReference type="Gene3D" id="3.10.50.30">
    <property type="entry name" value="Transcription elongation factor, GreA/GreB, C-terminal domain"/>
    <property type="match status" value="1"/>
</dbReference>
<name>A0ABT1QWG2_9GAMM</name>
<protein>
    <submittedName>
        <fullName evidence="3">Nucleoside diphosphate kinase regulator</fullName>
    </submittedName>
</protein>
<dbReference type="Pfam" id="PF01272">
    <property type="entry name" value="GreA_GreB"/>
    <property type="match status" value="1"/>
</dbReference>
<dbReference type="InterPro" id="IPR036953">
    <property type="entry name" value="GreA/GreB_C_sf"/>
</dbReference>
<reference evidence="3" key="1">
    <citation type="submission" date="2022-07" db="EMBL/GenBank/DDBJ databases">
        <title>Tahibacter sp., a new gammaproteobacterium isolated from the silt sample collected at pig farm.</title>
        <authorList>
            <person name="Chen H."/>
        </authorList>
    </citation>
    <scope>NUCLEOTIDE SEQUENCE</scope>
    <source>
        <strain evidence="3">P2K</strain>
    </source>
</reference>
<dbReference type="InterPro" id="IPR029462">
    <property type="entry name" value="Rnk_N"/>
</dbReference>
<evidence type="ECO:0000313" key="4">
    <source>
        <dbReference type="Proteomes" id="UP001165498"/>
    </source>
</evidence>
<evidence type="ECO:0000259" key="1">
    <source>
        <dbReference type="Pfam" id="PF01272"/>
    </source>
</evidence>
<dbReference type="Gene3D" id="1.10.286.20">
    <property type="match status" value="1"/>
</dbReference>
<sequence>MNAVSAQPPIFLSSSDLAQIERLLARPEVENLPVAALLADELARATVLPPAQMPADVVTMNSSLVCVETQSGKEHHLTLTYPAQADISAGKVSILTPMGSALLGLSVGQVIDWPGPGGRRLSVQVTQVSYQPETVGKH</sequence>
<keyword evidence="4" id="KW-1185">Reference proteome</keyword>
<dbReference type="SUPFAM" id="SSF54534">
    <property type="entry name" value="FKBP-like"/>
    <property type="match status" value="1"/>
</dbReference>
<feature type="domain" description="Regulator of nucleoside diphosphate kinase N-terminal" evidence="2">
    <location>
        <begin position="8"/>
        <end position="47"/>
    </location>
</feature>
<dbReference type="InterPro" id="IPR001437">
    <property type="entry name" value="Tscrpt_elong_fac_GreA/B_C"/>
</dbReference>
<dbReference type="NCBIfam" id="NF004396">
    <property type="entry name" value="PRK05753.1"/>
    <property type="match status" value="1"/>
</dbReference>
<dbReference type="GO" id="GO:0016301">
    <property type="term" value="F:kinase activity"/>
    <property type="evidence" value="ECO:0007669"/>
    <property type="project" value="UniProtKB-KW"/>
</dbReference>
<dbReference type="Pfam" id="PF14760">
    <property type="entry name" value="Rnk_N"/>
    <property type="match status" value="1"/>
</dbReference>
<evidence type="ECO:0000313" key="3">
    <source>
        <dbReference type="EMBL" id="MCQ4166626.1"/>
    </source>
</evidence>
<dbReference type="PANTHER" id="PTHR30437">
    <property type="entry name" value="TRANSCRIPTION ELONGATION FACTOR GREA"/>
    <property type="match status" value="1"/>
</dbReference>
<comment type="caution">
    <text evidence="3">The sequence shown here is derived from an EMBL/GenBank/DDBJ whole genome shotgun (WGS) entry which is preliminary data.</text>
</comment>
<keyword evidence="3" id="KW-0418">Kinase</keyword>
<proteinExistence type="predicted"/>
<evidence type="ECO:0000259" key="2">
    <source>
        <dbReference type="Pfam" id="PF14760"/>
    </source>
</evidence>
<dbReference type="RefSeq" id="WP_255915814.1">
    <property type="nucleotide sequence ID" value="NZ_JANFQO010000019.1"/>
</dbReference>
<accession>A0ABT1QWG2</accession>
<gene>
    <name evidence="3" type="primary">rnk</name>
    <name evidence="3" type="ORF">NM961_18080</name>
</gene>